<evidence type="ECO:0000256" key="7">
    <source>
        <dbReference type="ARBA" id="ARBA00035100"/>
    </source>
</evidence>
<dbReference type="KEGG" id="taer:GT409_09615"/>
<dbReference type="FunFam" id="3.30.565.10:FF:000016">
    <property type="entry name" value="Chemotaxis protein CheA, putative"/>
    <property type="match status" value="1"/>
</dbReference>
<dbReference type="InterPro" id="IPR005467">
    <property type="entry name" value="His_kinase_dom"/>
</dbReference>
<dbReference type="SUPFAM" id="SSF47226">
    <property type="entry name" value="Histidine-containing phosphotransfer domain, HPT domain"/>
    <property type="match status" value="1"/>
</dbReference>
<dbReference type="Gene3D" id="3.30.565.10">
    <property type="entry name" value="Histidine kinase-like ATPase, C-terminal domain"/>
    <property type="match status" value="1"/>
</dbReference>
<dbReference type="SUPFAM" id="SSF50341">
    <property type="entry name" value="CheW-like"/>
    <property type="match status" value="1"/>
</dbReference>
<dbReference type="InterPro" id="IPR002545">
    <property type="entry name" value="CheW-lke_dom"/>
</dbReference>
<proteinExistence type="predicted"/>
<name>A0A6P1M4E4_9BACT</name>
<dbReference type="PROSITE" id="PS50109">
    <property type="entry name" value="HIS_KIN"/>
    <property type="match status" value="1"/>
</dbReference>
<dbReference type="PROSITE" id="PS50851">
    <property type="entry name" value="CHEW"/>
    <property type="match status" value="1"/>
</dbReference>
<sequence>MEMDKAFLKKLRAAFAVEAQEHLEEIATGLRSLKSADEEQRAHWVEVIFRETHSLKGAARAVNKPGIETLCQAAEGLFAKLQKEQTAPTETAIDLLYQVLDLIEADLKNPETLSKQEIDAVVSALKRLQDEKNGSSPTEKKPVAKPPAPAPEEKNRKEPTPVSVTPNTLRVSQDRLEQIMRESEELLSLKLSTEHRAGELQKLSRKISEWKKTWSNIMPVLRQLTQAAEKNSGLSEKSLRPKIEQLQHTLESIKDEIDPLELQTGTILQNARNDASSVARFVDSLHGNMRELMMMPFSSSLSMMHKVVRDLSNEQNKPVELEITGGNVEADRRILEGMKDPFLHLIRNSIDHGIESPEERAAKNKPEKGTVSISIAQIDSGKVHITVEDDGRGLDLNKLRKTLISQQIVSPEDAEKMTEEQLASSIFFSGLSTSEQVTSISGRGIGTSVVREKVESLGGSVSVTPRKPWGTSFSIILPVGLATFRGILVQSGDSQFVLPTPSVERMLRVPLNDIKTVEGRETITVADQALPLETLSVLLEQPSPVRSADKETLLALVICAGSQRFALEVDEVLREQEVLVKGLGPQLMRVRNVSGIAVLGTGELAPILNVHDLIKSSIVGGSRPAVAAAAAPLPASSRKKSVMVAEDSITSRMLLKNVLESSGYHVATAVDGAAAFAALKTGEFDALVSDVDMPRMNGFVLTERVRADRKLAELPVVLVTSLASQEDKERGIEAGASAYIVKSSFDQSNLVSVLNRLI</sequence>
<dbReference type="InterPro" id="IPR008207">
    <property type="entry name" value="Sig_transdc_His_kin_Hpt_dom"/>
</dbReference>
<dbReference type="InterPro" id="IPR001789">
    <property type="entry name" value="Sig_transdc_resp-reg_receiver"/>
</dbReference>
<evidence type="ECO:0000256" key="3">
    <source>
        <dbReference type="ARBA" id="ARBA00022553"/>
    </source>
</evidence>
<dbReference type="RefSeq" id="WP_160628881.1">
    <property type="nucleotide sequence ID" value="NZ_CP047593.1"/>
</dbReference>
<keyword evidence="5" id="KW-0547">Nucleotide-binding</keyword>
<dbReference type="GO" id="GO:0000155">
    <property type="term" value="F:phosphorelay sensor kinase activity"/>
    <property type="evidence" value="ECO:0007669"/>
    <property type="project" value="UniProtKB-ARBA"/>
</dbReference>
<gene>
    <name evidence="15" type="ORF">GT409_09615</name>
</gene>
<dbReference type="Gene3D" id="1.20.120.160">
    <property type="entry name" value="HPT domain"/>
    <property type="match status" value="1"/>
</dbReference>
<dbReference type="EMBL" id="CP047593">
    <property type="protein sequence ID" value="QHI69699.1"/>
    <property type="molecule type" value="Genomic_DNA"/>
</dbReference>
<dbReference type="InterPro" id="IPR036061">
    <property type="entry name" value="CheW-like_dom_sf"/>
</dbReference>
<feature type="compositionally biased region" description="Basic and acidic residues" evidence="10">
    <location>
        <begin position="128"/>
        <end position="142"/>
    </location>
</feature>
<evidence type="ECO:0000259" key="11">
    <source>
        <dbReference type="PROSITE" id="PS50109"/>
    </source>
</evidence>
<dbReference type="PANTHER" id="PTHR43395">
    <property type="entry name" value="SENSOR HISTIDINE KINASE CHEA"/>
    <property type="match status" value="1"/>
</dbReference>
<dbReference type="SUPFAM" id="SSF52172">
    <property type="entry name" value="CheY-like"/>
    <property type="match status" value="1"/>
</dbReference>
<feature type="domain" description="HPt" evidence="14">
    <location>
        <begin position="4"/>
        <end position="110"/>
    </location>
</feature>
<dbReference type="Gene3D" id="2.30.30.40">
    <property type="entry name" value="SH3 Domains"/>
    <property type="match status" value="1"/>
</dbReference>
<comment type="function">
    <text evidence="7">Involved in the transmission of sensory signals from the chemoreceptors to the flagellar motors. CheA is autophosphorylated; it can transfer its phosphate group to either CheB or CheY.</text>
</comment>
<feature type="domain" description="CheW-like" evidence="13">
    <location>
        <begin position="483"/>
        <end position="619"/>
    </location>
</feature>
<dbReference type="SUPFAM" id="SSF55874">
    <property type="entry name" value="ATPase domain of HSP90 chaperone/DNA topoisomerase II/histidine kinase"/>
    <property type="match status" value="1"/>
</dbReference>
<reference evidence="15 16" key="1">
    <citation type="submission" date="2020-01" db="EMBL/GenBank/DDBJ databases">
        <title>Ponticoccus aerotolerans gen. nov., sp. nov., an anaerobic bacterium and proposal of Ponticoccusceae fam. nov., Ponticoccusles ord. nov. and Ponticoccuse classis nov. in the phylum Kiritimatiellaeota.</title>
        <authorList>
            <person name="Zhou L.Y."/>
            <person name="Du Z.J."/>
        </authorList>
    </citation>
    <scope>NUCLEOTIDE SEQUENCE [LARGE SCALE GENOMIC DNA]</scope>
    <source>
        <strain evidence="15 16">S-5007</strain>
    </source>
</reference>
<dbReference type="PROSITE" id="PS50110">
    <property type="entry name" value="RESPONSE_REGULATORY"/>
    <property type="match status" value="1"/>
</dbReference>
<dbReference type="SMART" id="SM00260">
    <property type="entry name" value="CheW"/>
    <property type="match status" value="1"/>
</dbReference>
<evidence type="ECO:0000256" key="1">
    <source>
        <dbReference type="ARBA" id="ARBA00000085"/>
    </source>
</evidence>
<feature type="modified residue" description="4-aspartylphosphate" evidence="9">
    <location>
        <position position="690"/>
    </location>
</feature>
<feature type="domain" description="Histidine kinase" evidence="11">
    <location>
        <begin position="241"/>
        <end position="481"/>
    </location>
</feature>
<dbReference type="PRINTS" id="PR00344">
    <property type="entry name" value="BCTRLSENSOR"/>
</dbReference>
<dbReference type="SMART" id="SM00387">
    <property type="entry name" value="HATPase_c"/>
    <property type="match status" value="1"/>
</dbReference>
<dbReference type="InterPro" id="IPR011006">
    <property type="entry name" value="CheY-like_superfamily"/>
</dbReference>
<keyword evidence="6" id="KW-0418">Kinase</keyword>
<evidence type="ECO:0000256" key="5">
    <source>
        <dbReference type="ARBA" id="ARBA00022741"/>
    </source>
</evidence>
<dbReference type="SMART" id="SM00073">
    <property type="entry name" value="HPT"/>
    <property type="match status" value="1"/>
</dbReference>
<evidence type="ECO:0000313" key="16">
    <source>
        <dbReference type="Proteomes" id="UP000464954"/>
    </source>
</evidence>
<evidence type="ECO:0000259" key="14">
    <source>
        <dbReference type="PROSITE" id="PS50894"/>
    </source>
</evidence>
<dbReference type="PANTHER" id="PTHR43395:SF10">
    <property type="entry name" value="CHEMOTAXIS PROTEIN CHEA"/>
    <property type="match status" value="1"/>
</dbReference>
<dbReference type="EC" id="2.7.13.3" evidence="2"/>
<dbReference type="Proteomes" id="UP000464954">
    <property type="component" value="Chromosome"/>
</dbReference>
<dbReference type="GO" id="GO:0006935">
    <property type="term" value="P:chemotaxis"/>
    <property type="evidence" value="ECO:0007669"/>
    <property type="project" value="InterPro"/>
</dbReference>
<keyword evidence="4" id="KW-0808">Transferase</keyword>
<evidence type="ECO:0000259" key="12">
    <source>
        <dbReference type="PROSITE" id="PS50110"/>
    </source>
</evidence>
<evidence type="ECO:0000256" key="2">
    <source>
        <dbReference type="ARBA" id="ARBA00012438"/>
    </source>
</evidence>
<dbReference type="Pfam" id="PF01627">
    <property type="entry name" value="Hpt"/>
    <property type="match status" value="1"/>
</dbReference>
<evidence type="ECO:0000256" key="6">
    <source>
        <dbReference type="ARBA" id="ARBA00022777"/>
    </source>
</evidence>
<evidence type="ECO:0000256" key="9">
    <source>
        <dbReference type="PROSITE-ProRule" id="PRU00169"/>
    </source>
</evidence>
<dbReference type="Pfam" id="PF01584">
    <property type="entry name" value="CheW"/>
    <property type="match status" value="1"/>
</dbReference>
<dbReference type="InterPro" id="IPR004358">
    <property type="entry name" value="Sig_transdc_His_kin-like_C"/>
</dbReference>
<evidence type="ECO:0000313" key="15">
    <source>
        <dbReference type="EMBL" id="QHI69699.1"/>
    </source>
</evidence>
<keyword evidence="3 9" id="KW-0597">Phosphoprotein</keyword>
<feature type="domain" description="Response regulatory" evidence="12">
    <location>
        <begin position="641"/>
        <end position="757"/>
    </location>
</feature>
<evidence type="ECO:0000259" key="13">
    <source>
        <dbReference type="PROSITE" id="PS50851"/>
    </source>
</evidence>
<dbReference type="SMART" id="SM00448">
    <property type="entry name" value="REC"/>
    <property type="match status" value="1"/>
</dbReference>
<dbReference type="CDD" id="cd00088">
    <property type="entry name" value="HPT"/>
    <property type="match status" value="1"/>
</dbReference>
<dbReference type="Pfam" id="PF00072">
    <property type="entry name" value="Response_reg"/>
    <property type="match status" value="1"/>
</dbReference>
<dbReference type="Gene3D" id="3.40.50.2300">
    <property type="match status" value="1"/>
</dbReference>
<dbReference type="InterPro" id="IPR036641">
    <property type="entry name" value="HPT_dom_sf"/>
</dbReference>
<organism evidence="15 16">
    <name type="scientific">Tichowtungia aerotolerans</name>
    <dbReference type="NCBI Taxonomy" id="2697043"/>
    <lineage>
        <taxon>Bacteria</taxon>
        <taxon>Pseudomonadati</taxon>
        <taxon>Kiritimatiellota</taxon>
        <taxon>Tichowtungiia</taxon>
        <taxon>Tichowtungiales</taxon>
        <taxon>Tichowtungiaceae</taxon>
        <taxon>Tichowtungia</taxon>
    </lineage>
</organism>
<feature type="region of interest" description="Disordered" evidence="10">
    <location>
        <begin position="128"/>
        <end position="170"/>
    </location>
</feature>
<dbReference type="InterPro" id="IPR036890">
    <property type="entry name" value="HATPase_C_sf"/>
</dbReference>
<dbReference type="AlphaFoldDB" id="A0A6P1M4E4"/>
<dbReference type="Pfam" id="PF02518">
    <property type="entry name" value="HATPase_c"/>
    <property type="match status" value="1"/>
</dbReference>
<evidence type="ECO:0000256" key="10">
    <source>
        <dbReference type="SAM" id="MobiDB-lite"/>
    </source>
</evidence>
<comment type="catalytic activity">
    <reaction evidence="1">
        <text>ATP + protein L-histidine = ADP + protein N-phospho-L-histidine.</text>
        <dbReference type="EC" id="2.7.13.3"/>
    </reaction>
</comment>
<dbReference type="PROSITE" id="PS50894">
    <property type="entry name" value="HPT"/>
    <property type="match status" value="1"/>
</dbReference>
<dbReference type="InterPro" id="IPR051315">
    <property type="entry name" value="Bact_Chemotaxis_CheA"/>
</dbReference>
<dbReference type="InterPro" id="IPR003594">
    <property type="entry name" value="HATPase_dom"/>
</dbReference>
<accession>A0A6P1M4E4</accession>
<evidence type="ECO:0000256" key="8">
    <source>
        <dbReference type="PROSITE-ProRule" id="PRU00110"/>
    </source>
</evidence>
<feature type="modified residue" description="Phosphohistidine" evidence="8">
    <location>
        <position position="53"/>
    </location>
</feature>
<keyword evidence="16" id="KW-1185">Reference proteome</keyword>
<protein>
    <recommendedName>
        <fullName evidence="2">histidine kinase</fullName>
        <ecNumber evidence="2">2.7.13.3</ecNumber>
    </recommendedName>
</protein>
<evidence type="ECO:0000256" key="4">
    <source>
        <dbReference type="ARBA" id="ARBA00022679"/>
    </source>
</evidence>